<evidence type="ECO:0000256" key="2">
    <source>
        <dbReference type="ARBA" id="ARBA00012166"/>
    </source>
</evidence>
<evidence type="ECO:0000256" key="4">
    <source>
        <dbReference type="ARBA" id="ARBA00022679"/>
    </source>
</evidence>
<reference evidence="8" key="1">
    <citation type="submission" date="2012-08" db="EMBL/GenBank/DDBJ databases">
        <title>The Genome Sequence of Wuchereria bancrofti.</title>
        <authorList>
            <person name="Nutman T.B."/>
            <person name="Fink D.L."/>
            <person name="Russ C."/>
            <person name="Young S."/>
            <person name="Zeng Q."/>
            <person name="Koehrsen M."/>
            <person name="Alvarado L."/>
            <person name="Berlin A."/>
            <person name="Chapman S.B."/>
            <person name="Chen Z."/>
            <person name="Freedman E."/>
            <person name="Gellesch M."/>
            <person name="Goldberg J."/>
            <person name="Griggs A."/>
            <person name="Gujja S."/>
            <person name="Heilman E.R."/>
            <person name="Heiman D."/>
            <person name="Hepburn T."/>
            <person name="Howarth C."/>
            <person name="Jen D."/>
            <person name="Larson L."/>
            <person name="Lewis B."/>
            <person name="Mehta T."/>
            <person name="Park D."/>
            <person name="Pearson M."/>
            <person name="Roberts A."/>
            <person name="Saif S."/>
            <person name="Shea T."/>
            <person name="Shenoy N."/>
            <person name="Sisk P."/>
            <person name="Stolte C."/>
            <person name="Sykes S."/>
            <person name="Walk T."/>
            <person name="White J."/>
            <person name="Yandava C."/>
            <person name="Haas B."/>
            <person name="Henn M.R."/>
            <person name="Nusbaum C."/>
            <person name="Birren B."/>
        </authorList>
    </citation>
    <scope>NUCLEOTIDE SEQUENCE [LARGE SCALE GENOMIC DNA]</scope>
    <source>
        <strain evidence="8">NA</strain>
    </source>
</reference>
<dbReference type="Pfam" id="PF05971">
    <property type="entry name" value="Methyltransf_10"/>
    <property type="match status" value="1"/>
</dbReference>
<dbReference type="PANTHER" id="PTHR13393">
    <property type="entry name" value="SAM-DEPENDENT METHYLTRANSFERASE"/>
    <property type="match status" value="1"/>
</dbReference>
<dbReference type="InterPro" id="IPR017182">
    <property type="entry name" value="METTL16/PsiM"/>
</dbReference>
<dbReference type="PANTHER" id="PTHR13393:SF0">
    <property type="entry name" value="RNA N6-ADENOSINE-METHYLTRANSFERASE METTL16"/>
    <property type="match status" value="1"/>
</dbReference>
<dbReference type="InterPro" id="IPR010286">
    <property type="entry name" value="METTL16/RlmF"/>
</dbReference>
<comment type="similarity">
    <text evidence="1">Belongs to the methyltransferase superfamily. METTL16/RlmF family.</text>
</comment>
<dbReference type="EC" id="2.1.1.346" evidence="2"/>
<proteinExistence type="inferred from homology"/>
<dbReference type="GO" id="GO:0005634">
    <property type="term" value="C:nucleus"/>
    <property type="evidence" value="ECO:0007669"/>
    <property type="project" value="TreeGrafter"/>
</dbReference>
<evidence type="ECO:0000256" key="1">
    <source>
        <dbReference type="ARBA" id="ARBA00005878"/>
    </source>
</evidence>
<keyword evidence="3" id="KW-0489">Methyltransferase</keyword>
<dbReference type="EMBL" id="ADBV01015498">
    <property type="protein sequence ID" value="EJW72737.1"/>
    <property type="molecule type" value="Genomic_DNA"/>
</dbReference>
<evidence type="ECO:0000256" key="6">
    <source>
        <dbReference type="PIRSR" id="PIRSR037350-1"/>
    </source>
</evidence>
<evidence type="ECO:0000313" key="7">
    <source>
        <dbReference type="EMBL" id="EJW72737.1"/>
    </source>
</evidence>
<dbReference type="SUPFAM" id="SSF53335">
    <property type="entry name" value="S-adenosyl-L-methionine-dependent methyltransferases"/>
    <property type="match status" value="1"/>
</dbReference>
<evidence type="ECO:0000256" key="5">
    <source>
        <dbReference type="ARBA" id="ARBA00022691"/>
    </source>
</evidence>
<gene>
    <name evidence="7" type="ORF">WUBG_16356</name>
</gene>
<dbReference type="GO" id="GO:0070475">
    <property type="term" value="P:rRNA base methylation"/>
    <property type="evidence" value="ECO:0007669"/>
    <property type="project" value="TreeGrafter"/>
</dbReference>
<dbReference type="PIRSF" id="PIRSF037350">
    <property type="entry name" value="Mtase_ZK1128_prd"/>
    <property type="match status" value="1"/>
</dbReference>
<feature type="non-terminal residue" evidence="7">
    <location>
        <position position="196"/>
    </location>
</feature>
<evidence type="ECO:0000256" key="3">
    <source>
        <dbReference type="ARBA" id="ARBA00022603"/>
    </source>
</evidence>
<name>J9E6X0_WUCBA</name>
<dbReference type="AlphaFoldDB" id="J9E6X0"/>
<dbReference type="Proteomes" id="UP000004810">
    <property type="component" value="Unassembled WGS sequence"/>
</dbReference>
<evidence type="ECO:0000313" key="8">
    <source>
        <dbReference type="Proteomes" id="UP000004810"/>
    </source>
</evidence>
<dbReference type="InterPro" id="IPR029063">
    <property type="entry name" value="SAM-dependent_MTases_sf"/>
</dbReference>
<organism evidence="7 8">
    <name type="scientific">Wuchereria bancrofti</name>
    <dbReference type="NCBI Taxonomy" id="6293"/>
    <lineage>
        <taxon>Eukaryota</taxon>
        <taxon>Metazoa</taxon>
        <taxon>Ecdysozoa</taxon>
        <taxon>Nematoda</taxon>
        <taxon>Chromadorea</taxon>
        <taxon>Rhabditida</taxon>
        <taxon>Spirurina</taxon>
        <taxon>Spiruromorpha</taxon>
        <taxon>Filarioidea</taxon>
        <taxon>Onchocercidae</taxon>
        <taxon>Wuchereria</taxon>
    </lineage>
</organism>
<sequence length="196" mass="21925">TGASCVYALLGAKQLGWRFLATDADPFAVEIANRNVQKNGMSERIEVVRVPADCMIKVVDVIRSHPEVEFTFCMCNPPFYEYDEYLRNNVLTNVGSGSNCKDRPAPHSATVARSNELAVTGGEVAFVSRLIEDSFVLQNTVKLYTSMVGKKSSLVELRKKLGRCLNVRSTVTTLYQGKTHRWVLAWTFEAQIKLDK</sequence>
<accession>J9E6X0</accession>
<feature type="binding site" evidence="6">
    <location>
        <position position="76"/>
    </location>
    <ligand>
        <name>S-adenosyl-L-methionine</name>
        <dbReference type="ChEBI" id="CHEBI:59789"/>
    </ligand>
</feature>
<keyword evidence="5 6" id="KW-0949">S-adenosyl-L-methionine</keyword>
<feature type="binding site" evidence="6">
    <location>
        <position position="23"/>
    </location>
    <ligand>
        <name>S-adenosyl-L-methionine</name>
        <dbReference type="ChEBI" id="CHEBI:59789"/>
    </ligand>
</feature>
<comment type="caution">
    <text evidence="7">The sequence shown here is derived from an EMBL/GenBank/DDBJ whole genome shotgun (WGS) entry which is preliminary data.</text>
</comment>
<feature type="non-terminal residue" evidence="7">
    <location>
        <position position="1"/>
    </location>
</feature>
<keyword evidence="4" id="KW-0808">Transferase</keyword>
<dbReference type="Gene3D" id="3.40.50.150">
    <property type="entry name" value="Vaccinia Virus protein VP39"/>
    <property type="match status" value="1"/>
</dbReference>
<protein>
    <recommendedName>
        <fullName evidence="2">U6 snRNA m(6)A methyltransferase</fullName>
        <ecNumber evidence="2">2.1.1.346</ecNumber>
    </recommendedName>
</protein>
<dbReference type="GO" id="GO:0120048">
    <property type="term" value="F:U6 snRNA (adenine-(43)-N(6))-methyltransferase activity"/>
    <property type="evidence" value="ECO:0007669"/>
    <property type="project" value="UniProtKB-EC"/>
</dbReference>